<evidence type="ECO:0000313" key="2">
    <source>
        <dbReference type="Proteomes" id="UP001381174"/>
    </source>
</evidence>
<comment type="caution">
    <text evidence="1">The sequence shown here is derived from an EMBL/GenBank/DDBJ whole genome shotgun (WGS) entry which is preliminary data.</text>
</comment>
<dbReference type="Gene3D" id="3.40.50.2000">
    <property type="entry name" value="Glycogen Phosphorylase B"/>
    <property type="match status" value="2"/>
</dbReference>
<dbReference type="EMBL" id="JBBBNY010000009">
    <property type="protein sequence ID" value="MEI7037521.1"/>
    <property type="molecule type" value="Genomic_DNA"/>
</dbReference>
<sequence length="417" mass="48077">MFVVTEPPYSYQDPWAIPFSERFRALCVGRRRVAYFYERPDTSTFRYRVYNMIQVLHELGGDIGASFFGNDDKDELTRVVDAADVIVICRARYNEHINQMITRAHAQGKRVLFDVDDLVFNTDYVHLILRTLDQDIEVPQAWDHWFGLIARIGATLRMCDGAITTNAYLASQIQEYSGLYADVIPNFLNKEQLCISDRIFQEKMGAGFKRTREVHIGYFSGTPTHNHDFAVVAKSLARIMREDPRVRLLIVGFLELKEGLEMFTDRIEFYGLHDFVNLQRVMSLVEINIVPLMDNGFTNCKSELKYFEAAAVGTLTIATPIHSYKNAITHGENGYLAESTTWTDRIRELISNLDGYQPMAERAHAHSMQEYGWFNQLDRLERVLFGQKVLQPSQSSHTRELTAWGRDQFRPAHATSF</sequence>
<dbReference type="SUPFAM" id="SSF53756">
    <property type="entry name" value="UDP-Glycosyltransferase/glycogen phosphorylase"/>
    <property type="match status" value="1"/>
</dbReference>
<dbReference type="Proteomes" id="UP001381174">
    <property type="component" value="Unassembled WGS sequence"/>
</dbReference>
<dbReference type="PANTHER" id="PTHR12526">
    <property type="entry name" value="GLYCOSYLTRANSFERASE"/>
    <property type="match status" value="1"/>
</dbReference>
<gene>
    <name evidence="1" type="ORF">WAT24_12190</name>
</gene>
<dbReference type="GO" id="GO:0016757">
    <property type="term" value="F:glycosyltransferase activity"/>
    <property type="evidence" value="ECO:0007669"/>
    <property type="project" value="UniProtKB-KW"/>
</dbReference>
<keyword evidence="2" id="KW-1185">Reference proteome</keyword>
<dbReference type="Pfam" id="PF13692">
    <property type="entry name" value="Glyco_trans_1_4"/>
    <property type="match status" value="1"/>
</dbReference>
<dbReference type="RefSeq" id="WP_336808155.1">
    <property type="nucleotide sequence ID" value="NZ_JBBBNY010000009.1"/>
</dbReference>
<evidence type="ECO:0000313" key="1">
    <source>
        <dbReference type="EMBL" id="MEI7037521.1"/>
    </source>
</evidence>
<proteinExistence type="predicted"/>
<dbReference type="EC" id="2.4.-.-" evidence="1"/>
<dbReference type="CDD" id="cd03801">
    <property type="entry name" value="GT4_PimA-like"/>
    <property type="match status" value="1"/>
</dbReference>
<reference evidence="1 2" key="1">
    <citation type="journal article" date="2014" name="Int. J. Syst. Evol. Microbiol.">
        <title>Fulvimonas yonginensis sp. nov., isolated from greenhouse soil, and emended description of the genus Fulvimonas.</title>
        <authorList>
            <person name="Ahn J.H."/>
            <person name="Kim S.J."/>
            <person name="Weon H.Y."/>
            <person name="Hong S.B."/>
            <person name="Seok S.J."/>
            <person name="Kwon S.W."/>
        </authorList>
    </citation>
    <scope>NUCLEOTIDE SEQUENCE [LARGE SCALE GENOMIC DNA]</scope>
    <source>
        <strain evidence="1 2">KACC 16952</strain>
    </source>
</reference>
<accession>A0ABU8JD70</accession>
<name>A0ABU8JD70_9GAMM</name>
<keyword evidence="1" id="KW-0808">Transferase</keyword>
<protein>
    <submittedName>
        <fullName evidence="1">Glycosyltransferase family 4 protein</fullName>
        <ecNumber evidence="1">2.4.-.-</ecNumber>
    </submittedName>
</protein>
<keyword evidence="1" id="KW-0328">Glycosyltransferase</keyword>
<organism evidence="1 2">
    <name type="scientific">Fulvimonas yonginensis</name>
    <dbReference type="NCBI Taxonomy" id="1495200"/>
    <lineage>
        <taxon>Bacteria</taxon>
        <taxon>Pseudomonadati</taxon>
        <taxon>Pseudomonadota</taxon>
        <taxon>Gammaproteobacteria</taxon>
        <taxon>Lysobacterales</taxon>
        <taxon>Rhodanobacteraceae</taxon>
        <taxon>Fulvimonas</taxon>
    </lineage>
</organism>